<proteinExistence type="predicted"/>
<dbReference type="InterPro" id="IPR000326">
    <property type="entry name" value="PAP2/HPO"/>
</dbReference>
<dbReference type="OrthoDB" id="9773582at2"/>
<sequence length="267" mass="29145">MKILAGIFFFLSCSARLLAQQQDSTAIIKDSLPAKAFTGIHPDELPSSGSRILPKNFILPAALITIGALGDGTHIFNGLNKTTKDEIVEDHPNFSTHIDNVMQYAPAAVVFGLQALGMKGRNSVPREALLYAMALGINGAFVSPLKHLTREERPDGSNHYSFPSGHTSTAFASAEFLRREYKDVSPWYGVGGYAVAAATGILRMYNNRHWLGDVVAGAGFGIASTNLSYLIFNQFHMGNKRNKEHKTIYCYPRVADGTYGLGMIKIF</sequence>
<dbReference type="AlphaFoldDB" id="A0A1A9I7G8"/>
<feature type="chain" id="PRO_5008390023" evidence="2">
    <location>
        <begin position="20"/>
        <end position="267"/>
    </location>
</feature>
<gene>
    <name evidence="4" type="ORF">A8C56_18210</name>
</gene>
<evidence type="ECO:0000259" key="3">
    <source>
        <dbReference type="SMART" id="SM00014"/>
    </source>
</evidence>
<dbReference type="KEGG" id="nia:A8C56_18210"/>
<evidence type="ECO:0000256" key="1">
    <source>
        <dbReference type="SAM" id="Phobius"/>
    </source>
</evidence>
<feature type="signal peptide" evidence="2">
    <location>
        <begin position="1"/>
        <end position="19"/>
    </location>
</feature>
<evidence type="ECO:0000313" key="4">
    <source>
        <dbReference type="EMBL" id="ANH82650.1"/>
    </source>
</evidence>
<dbReference type="PANTHER" id="PTHR14969">
    <property type="entry name" value="SPHINGOSINE-1-PHOSPHATE PHOSPHOHYDROLASE"/>
    <property type="match status" value="1"/>
</dbReference>
<keyword evidence="5" id="KW-1185">Reference proteome</keyword>
<dbReference type="CDD" id="cd03394">
    <property type="entry name" value="PAP2_like_5"/>
    <property type="match status" value="1"/>
</dbReference>
<dbReference type="PANTHER" id="PTHR14969:SF13">
    <property type="entry name" value="AT30094P"/>
    <property type="match status" value="1"/>
</dbReference>
<protein>
    <submittedName>
        <fullName evidence="4">Phosphoesterase</fullName>
    </submittedName>
</protein>
<dbReference type="Proteomes" id="UP000077667">
    <property type="component" value="Chromosome"/>
</dbReference>
<dbReference type="EMBL" id="CP015772">
    <property type="protein sequence ID" value="ANH82650.1"/>
    <property type="molecule type" value="Genomic_DNA"/>
</dbReference>
<keyword evidence="1" id="KW-0812">Transmembrane</keyword>
<reference evidence="4 5" key="1">
    <citation type="submission" date="2016-05" db="EMBL/GenBank/DDBJ databases">
        <title>Niabella ginsenosidivorans BS26 whole genome sequencing.</title>
        <authorList>
            <person name="Im W.T."/>
            <person name="Siddiqi M.Z."/>
        </authorList>
    </citation>
    <scope>NUCLEOTIDE SEQUENCE [LARGE SCALE GENOMIC DNA]</scope>
    <source>
        <strain evidence="4 5">BS26</strain>
    </source>
</reference>
<dbReference type="SMART" id="SM00014">
    <property type="entry name" value="acidPPc"/>
    <property type="match status" value="1"/>
</dbReference>
<dbReference type="Gene3D" id="1.20.144.10">
    <property type="entry name" value="Phosphatidic acid phosphatase type 2/haloperoxidase"/>
    <property type="match status" value="1"/>
</dbReference>
<dbReference type="STRING" id="1176587.A8C56_18210"/>
<keyword evidence="1" id="KW-1133">Transmembrane helix</keyword>
<name>A0A1A9I7G8_9BACT</name>
<accession>A0A1A9I7G8</accession>
<keyword evidence="1" id="KW-0472">Membrane</keyword>
<keyword evidence="2" id="KW-0732">Signal</keyword>
<organism evidence="4 5">
    <name type="scientific">Niabella ginsenosidivorans</name>
    <dbReference type="NCBI Taxonomy" id="1176587"/>
    <lineage>
        <taxon>Bacteria</taxon>
        <taxon>Pseudomonadati</taxon>
        <taxon>Bacteroidota</taxon>
        <taxon>Chitinophagia</taxon>
        <taxon>Chitinophagales</taxon>
        <taxon>Chitinophagaceae</taxon>
        <taxon>Niabella</taxon>
    </lineage>
</organism>
<feature type="transmembrane region" description="Helical" evidence="1">
    <location>
        <begin position="211"/>
        <end position="232"/>
    </location>
</feature>
<dbReference type="SUPFAM" id="SSF48317">
    <property type="entry name" value="Acid phosphatase/Vanadium-dependent haloperoxidase"/>
    <property type="match status" value="1"/>
</dbReference>
<evidence type="ECO:0000313" key="5">
    <source>
        <dbReference type="Proteomes" id="UP000077667"/>
    </source>
</evidence>
<dbReference type="InterPro" id="IPR036938">
    <property type="entry name" value="PAP2/HPO_sf"/>
</dbReference>
<dbReference type="RefSeq" id="WP_067759236.1">
    <property type="nucleotide sequence ID" value="NZ_CP015772.1"/>
</dbReference>
<evidence type="ECO:0000256" key="2">
    <source>
        <dbReference type="SAM" id="SignalP"/>
    </source>
</evidence>
<feature type="domain" description="Phosphatidic acid phosphatase type 2/haloperoxidase" evidence="3">
    <location>
        <begin position="128"/>
        <end position="229"/>
    </location>
</feature>
<dbReference type="Pfam" id="PF01569">
    <property type="entry name" value="PAP2"/>
    <property type="match status" value="1"/>
</dbReference>